<protein>
    <submittedName>
        <fullName evidence="2">Uncharacterized protein</fullName>
    </submittedName>
</protein>
<dbReference type="EMBL" id="JAUUTY010000003">
    <property type="protein sequence ID" value="KAK1662586.1"/>
    <property type="molecule type" value="Genomic_DNA"/>
</dbReference>
<comment type="caution">
    <text evidence="2">The sequence shown here is derived from an EMBL/GenBank/DDBJ whole genome shotgun (WGS) entry which is preliminary data.</text>
</comment>
<feature type="compositionally biased region" description="Low complexity" evidence="1">
    <location>
        <begin position="23"/>
        <end position="32"/>
    </location>
</feature>
<evidence type="ECO:0000313" key="2">
    <source>
        <dbReference type="EMBL" id="KAK1662586.1"/>
    </source>
</evidence>
<reference evidence="2" key="1">
    <citation type="submission" date="2023-07" db="EMBL/GenBank/DDBJ databases">
        <title>A chromosome-level genome assembly of Lolium multiflorum.</title>
        <authorList>
            <person name="Chen Y."/>
            <person name="Copetti D."/>
            <person name="Kolliker R."/>
            <person name="Studer B."/>
        </authorList>
    </citation>
    <scope>NUCLEOTIDE SEQUENCE</scope>
    <source>
        <strain evidence="2">02402/16</strain>
        <tissue evidence="2">Leaf</tissue>
    </source>
</reference>
<dbReference type="AlphaFoldDB" id="A0AAD8SS86"/>
<gene>
    <name evidence="2" type="ORF">QYE76_050745</name>
</gene>
<evidence type="ECO:0000313" key="3">
    <source>
        <dbReference type="Proteomes" id="UP001231189"/>
    </source>
</evidence>
<organism evidence="2 3">
    <name type="scientific">Lolium multiflorum</name>
    <name type="common">Italian ryegrass</name>
    <name type="synonym">Lolium perenne subsp. multiflorum</name>
    <dbReference type="NCBI Taxonomy" id="4521"/>
    <lineage>
        <taxon>Eukaryota</taxon>
        <taxon>Viridiplantae</taxon>
        <taxon>Streptophyta</taxon>
        <taxon>Embryophyta</taxon>
        <taxon>Tracheophyta</taxon>
        <taxon>Spermatophyta</taxon>
        <taxon>Magnoliopsida</taxon>
        <taxon>Liliopsida</taxon>
        <taxon>Poales</taxon>
        <taxon>Poaceae</taxon>
        <taxon>BOP clade</taxon>
        <taxon>Pooideae</taxon>
        <taxon>Poodae</taxon>
        <taxon>Poeae</taxon>
        <taxon>Poeae Chloroplast Group 2 (Poeae type)</taxon>
        <taxon>Loliodinae</taxon>
        <taxon>Loliinae</taxon>
        <taxon>Lolium</taxon>
    </lineage>
</organism>
<sequence>MEEVDHHLSGRKRAPETRDDAMDGASSDSAASRRNTIPAPFISVGMWHRQGIAERDRDKQLMMADRLLLEYVIVTDPDAGMPKGYMKHSPGARMLVAMGYKVGMGDVYGCFYSCRQCWASKSRGL</sequence>
<proteinExistence type="predicted"/>
<evidence type="ECO:0000256" key="1">
    <source>
        <dbReference type="SAM" id="MobiDB-lite"/>
    </source>
</evidence>
<name>A0AAD8SS86_LOLMU</name>
<keyword evidence="3" id="KW-1185">Reference proteome</keyword>
<accession>A0AAD8SS86</accession>
<dbReference type="Proteomes" id="UP001231189">
    <property type="component" value="Unassembled WGS sequence"/>
</dbReference>
<feature type="compositionally biased region" description="Basic and acidic residues" evidence="1">
    <location>
        <begin position="1"/>
        <end position="21"/>
    </location>
</feature>
<feature type="region of interest" description="Disordered" evidence="1">
    <location>
        <begin position="1"/>
        <end position="36"/>
    </location>
</feature>